<dbReference type="GO" id="GO:0005524">
    <property type="term" value="F:ATP binding"/>
    <property type="evidence" value="ECO:0007669"/>
    <property type="project" value="UniProtKB-KW"/>
</dbReference>
<sequence>MIALQGTNLSHAYIVEPTFEHLSFAIQAGEKIGLIGPNGAGKTTLFKCLTGELALESGQISLARDCSMGYLEQRIDFKSNTSLLDSMMAVFEDVLAMRQRMSALEHDMSAASEDKLAAIYETYAELTHEYERLGGYSVESRVKGVVQGLGFSEADYDRPLDTFSGGERTRLELAALLVREPDILLLDEPTNHLDLNALEWLETYLKNYRGSLLLISHDRYFLDQVVTRILELDHGVLTSYTGNYSRYLLLKAEAEAAQEKAFASQQRMLAKEQAYIEKNRAGRMAKQARGREKKLARIELINNVQSQKKAHLRQFDVDTSAKIVLDIQDLSKSFGAETVFHDLNLTVFRQDRIGIIGPNGCGKSTLLKTIIGQLPADGGDVAFGSRVQWAYYDQEQSRLNFDSTVLDQVLYNSYLDLPESRAELAKMLFTENDWEKRVGSLSGGEKARLSLLMLLLEQPNFIIMDEPTNHLDIASKRIMEDYLQTYKGTLLIVSHDRYFLDQVTEKTWAFENQGIQIYYGNYSYYREKKAEQREMEALKKISLTAPDAPHQQSSPTAKTTKRNISKSKLRKTIADCELAIAEKEAALADAEEAILTAAKDYTEDALATYEAHVQQKERLEAELEELYQTWSHSSDLLEELTHE</sequence>
<dbReference type="PROSITE" id="PS50893">
    <property type="entry name" value="ABC_TRANSPORTER_2"/>
    <property type="match status" value="2"/>
</dbReference>
<dbReference type="PROSITE" id="PS00211">
    <property type="entry name" value="ABC_TRANSPORTER_1"/>
    <property type="match status" value="2"/>
</dbReference>
<dbReference type="InterPro" id="IPR051309">
    <property type="entry name" value="ABCF_ATPase"/>
</dbReference>
<keyword evidence="2" id="KW-0547">Nucleotide-binding</keyword>
<dbReference type="Gene3D" id="3.40.50.300">
    <property type="entry name" value="P-loop containing nucleotide triphosphate hydrolases"/>
    <property type="match status" value="2"/>
</dbReference>
<dbReference type="SUPFAM" id="SSF52540">
    <property type="entry name" value="P-loop containing nucleoside triphosphate hydrolases"/>
    <property type="match status" value="2"/>
</dbReference>
<proteinExistence type="predicted"/>
<dbReference type="PANTHER" id="PTHR42855">
    <property type="entry name" value="ABC TRANSPORTER ATP-BINDING SUBUNIT"/>
    <property type="match status" value="1"/>
</dbReference>
<dbReference type="EMBL" id="FNAF01000001">
    <property type="protein sequence ID" value="SDD08379.1"/>
    <property type="molecule type" value="Genomic_DNA"/>
</dbReference>
<dbReference type="InterPro" id="IPR032781">
    <property type="entry name" value="ABC_tran_Xtn"/>
</dbReference>
<keyword evidence="4" id="KW-0175">Coiled coil</keyword>
<dbReference type="RefSeq" id="WP_091790824.1">
    <property type="nucleotide sequence ID" value="NZ_FNAF01000001.1"/>
</dbReference>
<keyword evidence="7" id="KW-1185">Reference proteome</keyword>
<dbReference type="PANTHER" id="PTHR42855:SF2">
    <property type="entry name" value="DRUG RESISTANCE ABC TRANSPORTER,ATP-BINDING PROTEIN"/>
    <property type="match status" value="1"/>
</dbReference>
<reference evidence="6 7" key="1">
    <citation type="submission" date="2016-10" db="EMBL/GenBank/DDBJ databases">
        <authorList>
            <person name="de Groot N.N."/>
        </authorList>
    </citation>
    <scope>NUCLEOTIDE SEQUENCE [LARGE SCALE GENOMIC DNA]</scope>
    <source>
        <strain evidence="6 7">DSM 20475</strain>
    </source>
</reference>
<evidence type="ECO:0000256" key="4">
    <source>
        <dbReference type="SAM" id="Coils"/>
    </source>
</evidence>
<accession>A0A1G6RUV8</accession>
<dbReference type="STRING" id="2741.SAMN04489866_101128"/>
<dbReference type="InterPro" id="IPR003439">
    <property type="entry name" value="ABC_transporter-like_ATP-bd"/>
</dbReference>
<dbReference type="GO" id="GO:0003676">
    <property type="term" value="F:nucleic acid binding"/>
    <property type="evidence" value="ECO:0007669"/>
    <property type="project" value="UniProtKB-ARBA"/>
</dbReference>
<feature type="domain" description="ABC transporter" evidence="5">
    <location>
        <begin position="325"/>
        <end position="537"/>
    </location>
</feature>
<evidence type="ECO:0000313" key="6">
    <source>
        <dbReference type="EMBL" id="SDD08379.1"/>
    </source>
</evidence>
<dbReference type="InterPro" id="IPR017871">
    <property type="entry name" value="ABC_transporter-like_CS"/>
</dbReference>
<dbReference type="InterPro" id="IPR027417">
    <property type="entry name" value="P-loop_NTPase"/>
</dbReference>
<keyword evidence="1" id="KW-0677">Repeat</keyword>
<dbReference type="FunFam" id="3.40.50.300:FF:000309">
    <property type="entry name" value="ABC transporter ATP-binding protein"/>
    <property type="match status" value="1"/>
</dbReference>
<organism evidence="6 7">
    <name type="scientific">Peptococcus niger</name>
    <dbReference type="NCBI Taxonomy" id="2741"/>
    <lineage>
        <taxon>Bacteria</taxon>
        <taxon>Bacillati</taxon>
        <taxon>Bacillota</taxon>
        <taxon>Clostridia</taxon>
        <taxon>Eubacteriales</taxon>
        <taxon>Peptococcaceae</taxon>
        <taxon>Peptococcus</taxon>
    </lineage>
</organism>
<evidence type="ECO:0000256" key="1">
    <source>
        <dbReference type="ARBA" id="ARBA00022737"/>
    </source>
</evidence>
<feature type="coiled-coil region" evidence="4">
    <location>
        <begin position="573"/>
        <end position="629"/>
    </location>
</feature>
<dbReference type="SMART" id="SM00382">
    <property type="entry name" value="AAA"/>
    <property type="match status" value="2"/>
</dbReference>
<dbReference type="Proteomes" id="UP000198995">
    <property type="component" value="Unassembled WGS sequence"/>
</dbReference>
<gene>
    <name evidence="6" type="ORF">SAMN04489866_101128</name>
</gene>
<dbReference type="Pfam" id="PF12848">
    <property type="entry name" value="ABC_tran_Xtn"/>
    <property type="match status" value="1"/>
</dbReference>
<dbReference type="CDD" id="cd03221">
    <property type="entry name" value="ABCF_EF-3"/>
    <property type="match status" value="2"/>
</dbReference>
<evidence type="ECO:0000259" key="5">
    <source>
        <dbReference type="PROSITE" id="PS50893"/>
    </source>
</evidence>
<protein>
    <submittedName>
        <fullName evidence="6">ATP-binding cassette, subfamily F, member 3</fullName>
    </submittedName>
</protein>
<dbReference type="InterPro" id="IPR003593">
    <property type="entry name" value="AAA+_ATPase"/>
</dbReference>
<keyword evidence="3 6" id="KW-0067">ATP-binding</keyword>
<feature type="domain" description="ABC transporter" evidence="5">
    <location>
        <begin position="4"/>
        <end position="259"/>
    </location>
</feature>
<dbReference type="AlphaFoldDB" id="A0A1G6RUV8"/>
<dbReference type="Pfam" id="PF00005">
    <property type="entry name" value="ABC_tran"/>
    <property type="match status" value="2"/>
</dbReference>
<dbReference type="OrthoDB" id="1624247at2"/>
<evidence type="ECO:0000256" key="2">
    <source>
        <dbReference type="ARBA" id="ARBA00022741"/>
    </source>
</evidence>
<evidence type="ECO:0000313" key="7">
    <source>
        <dbReference type="Proteomes" id="UP000198995"/>
    </source>
</evidence>
<evidence type="ECO:0000256" key="3">
    <source>
        <dbReference type="ARBA" id="ARBA00022840"/>
    </source>
</evidence>
<dbReference type="GO" id="GO:0016887">
    <property type="term" value="F:ATP hydrolysis activity"/>
    <property type="evidence" value="ECO:0007669"/>
    <property type="project" value="InterPro"/>
</dbReference>
<dbReference type="FunFam" id="3.40.50.300:FF:000011">
    <property type="entry name" value="Putative ABC transporter ATP-binding component"/>
    <property type="match status" value="1"/>
</dbReference>
<name>A0A1G6RUV8_PEPNI</name>